<dbReference type="AlphaFoldDB" id="A0AAD7N5Y0"/>
<keyword evidence="1" id="KW-1133">Transmembrane helix</keyword>
<keyword evidence="1" id="KW-0472">Membrane</keyword>
<evidence type="ECO:0000313" key="3">
    <source>
        <dbReference type="Proteomes" id="UP001215280"/>
    </source>
</evidence>
<reference evidence="2" key="1">
    <citation type="submission" date="2023-03" db="EMBL/GenBank/DDBJ databases">
        <title>Massive genome expansion in bonnet fungi (Mycena s.s.) driven by repeated elements and novel gene families across ecological guilds.</title>
        <authorList>
            <consortium name="Lawrence Berkeley National Laboratory"/>
            <person name="Harder C.B."/>
            <person name="Miyauchi S."/>
            <person name="Viragh M."/>
            <person name="Kuo A."/>
            <person name="Thoen E."/>
            <person name="Andreopoulos B."/>
            <person name="Lu D."/>
            <person name="Skrede I."/>
            <person name="Drula E."/>
            <person name="Henrissat B."/>
            <person name="Morin E."/>
            <person name="Kohler A."/>
            <person name="Barry K."/>
            <person name="LaButti K."/>
            <person name="Morin E."/>
            <person name="Salamov A."/>
            <person name="Lipzen A."/>
            <person name="Mereny Z."/>
            <person name="Hegedus B."/>
            <person name="Baldrian P."/>
            <person name="Stursova M."/>
            <person name="Weitz H."/>
            <person name="Taylor A."/>
            <person name="Grigoriev I.V."/>
            <person name="Nagy L.G."/>
            <person name="Martin F."/>
            <person name="Kauserud H."/>
        </authorList>
    </citation>
    <scope>NUCLEOTIDE SEQUENCE</scope>
    <source>
        <strain evidence="2">CBHHK188m</strain>
    </source>
</reference>
<gene>
    <name evidence="2" type="ORF">DFH07DRAFT_1062667</name>
</gene>
<organism evidence="2 3">
    <name type="scientific">Mycena maculata</name>
    <dbReference type="NCBI Taxonomy" id="230809"/>
    <lineage>
        <taxon>Eukaryota</taxon>
        <taxon>Fungi</taxon>
        <taxon>Dikarya</taxon>
        <taxon>Basidiomycota</taxon>
        <taxon>Agaricomycotina</taxon>
        <taxon>Agaricomycetes</taxon>
        <taxon>Agaricomycetidae</taxon>
        <taxon>Agaricales</taxon>
        <taxon>Marasmiineae</taxon>
        <taxon>Mycenaceae</taxon>
        <taxon>Mycena</taxon>
    </lineage>
</organism>
<accession>A0AAD7N5Y0</accession>
<evidence type="ECO:0000256" key="1">
    <source>
        <dbReference type="SAM" id="Phobius"/>
    </source>
</evidence>
<keyword evidence="3" id="KW-1185">Reference proteome</keyword>
<name>A0AAD7N5Y0_9AGAR</name>
<dbReference type="Proteomes" id="UP001215280">
    <property type="component" value="Unassembled WGS sequence"/>
</dbReference>
<comment type="caution">
    <text evidence="2">The sequence shown here is derived from an EMBL/GenBank/DDBJ whole genome shotgun (WGS) entry which is preliminary data.</text>
</comment>
<proteinExistence type="predicted"/>
<keyword evidence="1" id="KW-0812">Transmembrane</keyword>
<dbReference type="EMBL" id="JARJLG010000092">
    <property type="protein sequence ID" value="KAJ7747970.1"/>
    <property type="molecule type" value="Genomic_DNA"/>
</dbReference>
<sequence>MATLKGDSEKNICTGRFRCSWRDPAVALPADISASSVSPTTLIPLPTAKFTTTAVELEYSTLKTEAKLFAIKNGLEFPSTQISVMCGPCIYGSGLPYESKAWDFRRMSSTACMVVLVVLTITIYSMFLVSLIRFSEQ</sequence>
<protein>
    <submittedName>
        <fullName evidence="2">Uncharacterized protein</fullName>
    </submittedName>
</protein>
<feature type="transmembrane region" description="Helical" evidence="1">
    <location>
        <begin position="110"/>
        <end position="132"/>
    </location>
</feature>
<evidence type="ECO:0000313" key="2">
    <source>
        <dbReference type="EMBL" id="KAJ7747970.1"/>
    </source>
</evidence>